<reference evidence="1" key="2">
    <citation type="submission" date="2017-11" db="EMBL/GenBank/DDBJ databases">
        <title>Coralsnake Venomics: Analyses of Venom Gland Transcriptomes and Proteomes of Six Brazilian Taxa.</title>
        <authorList>
            <person name="Aird S.D."/>
            <person name="Jorge da Silva N."/>
            <person name="Qiu L."/>
            <person name="Villar-Briones A."/>
            <person name="Aparecida-Saddi V."/>
            <person name="Campos-Telles M.P."/>
            <person name="Grau M."/>
            <person name="Mikheyev A.S."/>
        </authorList>
    </citation>
    <scope>NUCLEOTIDE SEQUENCE</scope>
    <source>
        <tissue evidence="1">Venom_gland</tissue>
    </source>
</reference>
<protein>
    <recommendedName>
        <fullName evidence="2">L1 transposable element RRM domain-containing protein</fullName>
    </recommendedName>
</protein>
<reference evidence="1" key="1">
    <citation type="submission" date="2017-07" db="EMBL/GenBank/DDBJ databases">
        <authorList>
            <person name="Mikheyev A."/>
            <person name="Grau M."/>
        </authorList>
    </citation>
    <scope>NUCLEOTIDE SEQUENCE</scope>
    <source>
        <tissue evidence="1">Venom_gland</tissue>
    </source>
</reference>
<accession>A0A2D4IM81</accession>
<sequence>MKERNKEIEDSLIQLEMDRASFYLTFQNVVETKEEDLATVMAEMIAEVLQRDKREIINKLDDVYRVYTNYVRRYRLLKEVHVRFSRKKVRDIIYKITRDELMTYKGKEIITLKQIPKRV</sequence>
<dbReference type="Gene3D" id="3.30.70.1820">
    <property type="entry name" value="L1 transposable element, RRM domain"/>
    <property type="match status" value="1"/>
</dbReference>
<evidence type="ECO:0008006" key="2">
    <source>
        <dbReference type="Google" id="ProtNLM"/>
    </source>
</evidence>
<dbReference type="AlphaFoldDB" id="A0A2D4IM81"/>
<name>A0A2D4IM81_MICLE</name>
<organism evidence="1">
    <name type="scientific">Micrurus lemniscatus lemniscatus</name>
    <dbReference type="NCBI Taxonomy" id="129467"/>
    <lineage>
        <taxon>Eukaryota</taxon>
        <taxon>Metazoa</taxon>
        <taxon>Chordata</taxon>
        <taxon>Craniata</taxon>
        <taxon>Vertebrata</taxon>
        <taxon>Euteleostomi</taxon>
        <taxon>Lepidosauria</taxon>
        <taxon>Squamata</taxon>
        <taxon>Bifurcata</taxon>
        <taxon>Unidentata</taxon>
        <taxon>Episquamata</taxon>
        <taxon>Toxicofera</taxon>
        <taxon>Serpentes</taxon>
        <taxon>Colubroidea</taxon>
        <taxon>Elapidae</taxon>
        <taxon>Elapinae</taxon>
        <taxon>Micrurus</taxon>
    </lineage>
</organism>
<evidence type="ECO:0000313" key="1">
    <source>
        <dbReference type="EMBL" id="LAA85297.1"/>
    </source>
</evidence>
<dbReference type="EMBL" id="IACK01120346">
    <property type="protein sequence ID" value="LAA85297.1"/>
    <property type="molecule type" value="Transcribed_RNA"/>
</dbReference>
<proteinExistence type="predicted"/>